<name>A0A8T2INI4_9PIPI</name>
<dbReference type="GO" id="GO:0080008">
    <property type="term" value="C:Cul4-RING E3 ubiquitin ligase complex"/>
    <property type="evidence" value="ECO:0007669"/>
    <property type="project" value="TreeGrafter"/>
</dbReference>
<protein>
    <recommendedName>
        <fullName evidence="3">DDB1- and CUL4-associated factor 17</fullName>
    </recommendedName>
</protein>
<evidence type="ECO:0008006" key="3">
    <source>
        <dbReference type="Google" id="ProtNLM"/>
    </source>
</evidence>
<gene>
    <name evidence="1" type="ORF">GDO86_016904</name>
</gene>
<organism evidence="1 2">
    <name type="scientific">Hymenochirus boettgeri</name>
    <name type="common">Congo dwarf clawed frog</name>
    <dbReference type="NCBI Taxonomy" id="247094"/>
    <lineage>
        <taxon>Eukaryota</taxon>
        <taxon>Metazoa</taxon>
        <taxon>Chordata</taxon>
        <taxon>Craniata</taxon>
        <taxon>Vertebrata</taxon>
        <taxon>Euteleostomi</taxon>
        <taxon>Amphibia</taxon>
        <taxon>Batrachia</taxon>
        <taxon>Anura</taxon>
        <taxon>Pipoidea</taxon>
        <taxon>Pipidae</taxon>
        <taxon>Pipinae</taxon>
        <taxon>Hymenochirus</taxon>
    </lineage>
</organism>
<evidence type="ECO:0000313" key="2">
    <source>
        <dbReference type="Proteomes" id="UP000812440"/>
    </source>
</evidence>
<dbReference type="OrthoDB" id="9971789at2759"/>
<proteinExistence type="predicted"/>
<dbReference type="PANTHER" id="PTHR14815:SF2">
    <property type="entry name" value="DDB1- AND CUL4-ASSOCIATED FACTOR 17"/>
    <property type="match status" value="1"/>
</dbReference>
<comment type="caution">
    <text evidence="1">The sequence shown here is derived from an EMBL/GenBank/DDBJ whole genome shotgun (WGS) entry which is preliminary data.</text>
</comment>
<dbReference type="AlphaFoldDB" id="A0A8T2INI4"/>
<dbReference type="GO" id="GO:0016567">
    <property type="term" value="P:protein ubiquitination"/>
    <property type="evidence" value="ECO:0007669"/>
    <property type="project" value="InterPro"/>
</dbReference>
<keyword evidence="2" id="KW-1185">Reference proteome</keyword>
<evidence type="ECO:0000313" key="1">
    <source>
        <dbReference type="EMBL" id="KAG8432428.1"/>
    </source>
</evidence>
<dbReference type="Pfam" id="PF15802">
    <property type="entry name" value="DCAF17"/>
    <property type="match status" value="1"/>
</dbReference>
<reference evidence="1" key="1">
    <citation type="thesis" date="2020" institute="ProQuest LLC" country="789 East Eisenhower Parkway, Ann Arbor, MI, USA">
        <title>Comparative Genomics and Chromosome Evolution.</title>
        <authorList>
            <person name="Mudd A.B."/>
        </authorList>
    </citation>
    <scope>NUCLEOTIDE SEQUENCE</scope>
    <source>
        <strain evidence="1">Female2</strain>
        <tissue evidence="1">Blood</tissue>
    </source>
</reference>
<accession>A0A8T2INI4</accession>
<dbReference type="InterPro" id="IPR031620">
    <property type="entry name" value="DCAF17"/>
</dbReference>
<dbReference type="PANTHER" id="PTHR14815">
    <property type="entry name" value="DDB1- AND CUL4-ASSOCIATED FACTOR 17"/>
    <property type="match status" value="1"/>
</dbReference>
<sequence>MEIKPKMLKLTSQSEKLINKAPSRTVKNICSLVCRRTIGPFPNSTGDIYRNNMGIMRKLVCQKKSIFQRVWTKHSKSAINYTKGRVHFENFRCCFNSFAAKPQQMYEMPRCSKIGKIEDALLCECPMGESLPRPSDYISSLLAVTAHNWLLRISADTGETLEKVYLGSYRKFKYIIWDEPQETLVLKSVQTKSSAVYQQGESSQRDVLFYLAVFKVFPLSLVGILEITKHIFGSNVTDAMISHGMLIVMHSVGLVRLYSFERITEQFMKPKQIIGQTCSCKGESGTIGDYPFGIPCNIVPTESPSFLIEVSCLENAFQVGGNPWHYIITPNKKKERGTYHIRSLDDHSLAKNGIREMKWCSLEPDWIQFHPDDSERIIHVGPDQISVLKLKELQEDSYRCQVIEDFAIFANRDREVNNLITVTASGRTVKKRFAQLDDDPEQETFKIVIYEDELELLTVVAVTQNETEGKAHVDLHCNDTGRLLKKIVLQESWDVTHSHSILIDRDTLIHIEEKPNRNFSCYVYKLIRITDD</sequence>
<dbReference type="Proteomes" id="UP000812440">
    <property type="component" value="Chromosome 9"/>
</dbReference>
<dbReference type="EMBL" id="JAACNH010000009">
    <property type="protein sequence ID" value="KAG8432428.1"/>
    <property type="molecule type" value="Genomic_DNA"/>
</dbReference>